<dbReference type="RefSeq" id="WP_267169313.1">
    <property type="nucleotide sequence ID" value="NZ_JAPMKX010000002.1"/>
</dbReference>
<gene>
    <name evidence="2" type="ORF">OS123_05390</name>
</gene>
<dbReference type="PANTHER" id="PTHR43384:SF11">
    <property type="entry name" value="SEPTUM SITE DETERMINING PROTEIN"/>
    <property type="match status" value="1"/>
</dbReference>
<dbReference type="Gene3D" id="3.40.50.300">
    <property type="entry name" value="P-loop containing nucleotide triphosphate hydrolases"/>
    <property type="match status" value="1"/>
</dbReference>
<dbReference type="EMBL" id="JAPMKX010000002">
    <property type="protein sequence ID" value="MCX7537973.1"/>
    <property type="molecule type" value="Genomic_DNA"/>
</dbReference>
<dbReference type="SUPFAM" id="SSF52540">
    <property type="entry name" value="P-loop containing nucleoside triphosphate hydrolases"/>
    <property type="match status" value="1"/>
</dbReference>
<dbReference type="AlphaFoldDB" id="A0A9Q4CCP1"/>
<accession>A0A9Q4CCP1</accession>
<dbReference type="GO" id="GO:0005829">
    <property type="term" value="C:cytosol"/>
    <property type="evidence" value="ECO:0007669"/>
    <property type="project" value="TreeGrafter"/>
</dbReference>
<reference evidence="2" key="1">
    <citation type="submission" date="2022-11" db="EMBL/GenBank/DDBJ databases">
        <title>Corynebacterium sp. isolated from Penguins.</title>
        <authorList>
            <person name="Sedlar K."/>
            <person name="Svec P."/>
        </authorList>
    </citation>
    <scope>NUCLEOTIDE SEQUENCE</scope>
    <source>
        <strain evidence="2">P5875</strain>
    </source>
</reference>
<dbReference type="GO" id="GO:0005524">
    <property type="term" value="F:ATP binding"/>
    <property type="evidence" value="ECO:0007669"/>
    <property type="project" value="TreeGrafter"/>
</dbReference>
<evidence type="ECO:0000313" key="3">
    <source>
        <dbReference type="Proteomes" id="UP001070238"/>
    </source>
</evidence>
<evidence type="ECO:0000259" key="1">
    <source>
        <dbReference type="Pfam" id="PF26563"/>
    </source>
</evidence>
<dbReference type="GO" id="GO:0009898">
    <property type="term" value="C:cytoplasmic side of plasma membrane"/>
    <property type="evidence" value="ECO:0007669"/>
    <property type="project" value="TreeGrafter"/>
</dbReference>
<evidence type="ECO:0000313" key="2">
    <source>
        <dbReference type="EMBL" id="MCX7537973.1"/>
    </source>
</evidence>
<dbReference type="InterPro" id="IPR027417">
    <property type="entry name" value="P-loop_NTPase"/>
</dbReference>
<dbReference type="Pfam" id="PF26563">
    <property type="entry name" value="Rv3660c_N"/>
    <property type="match status" value="1"/>
</dbReference>
<dbReference type="InterPro" id="IPR059050">
    <property type="entry name" value="Rv3660c_N"/>
</dbReference>
<sequence length="350" mass="36408">MSATDSPILVVVSDPVLHPEAVHVATVTGRTVIDTVDPKEIARHAPRARAVLVDAGGSVHFRDGMRHPHLYLVAPDPGPVDWRAAMTCHAESALLLPAQSPELLAALGREDEISSGGRVLGVLGAVGGSGASTLAAAVARELADDALILVDAVDRSGGLDLLLCLEDAPGVRWPDVALDRGHVELADLRRALPRTPDGIAVLSTARNRLGDSFALGPERVPGVLECIRSGAGTAVVDLPAGALGARWASSLCDLVILVVPAEVRAVAAAASLTADLAAHRTPCRTILRHRGWSGMDVDDMERITSTDCIAELGRVAGLPKACELHGLPGRTPRVLASVARAVTAELRELP</sequence>
<dbReference type="GO" id="GO:0051782">
    <property type="term" value="P:negative regulation of cell division"/>
    <property type="evidence" value="ECO:0007669"/>
    <property type="project" value="TreeGrafter"/>
</dbReference>
<dbReference type="PANTHER" id="PTHR43384">
    <property type="entry name" value="SEPTUM SITE-DETERMINING PROTEIN MIND HOMOLOG, CHLOROPLASTIC-RELATED"/>
    <property type="match status" value="1"/>
</dbReference>
<name>A0A9Q4CCP1_9CORY</name>
<dbReference type="GO" id="GO:0016887">
    <property type="term" value="F:ATP hydrolysis activity"/>
    <property type="evidence" value="ECO:0007669"/>
    <property type="project" value="TreeGrafter"/>
</dbReference>
<organism evidence="2 3">
    <name type="scientific">Corynebacterium antarcticum</name>
    <dbReference type="NCBI Taxonomy" id="2800405"/>
    <lineage>
        <taxon>Bacteria</taxon>
        <taxon>Bacillati</taxon>
        <taxon>Actinomycetota</taxon>
        <taxon>Actinomycetes</taxon>
        <taxon>Mycobacteriales</taxon>
        <taxon>Corynebacteriaceae</taxon>
        <taxon>Corynebacterium</taxon>
    </lineage>
</organism>
<dbReference type="Proteomes" id="UP001070238">
    <property type="component" value="Unassembled WGS sequence"/>
</dbReference>
<comment type="caution">
    <text evidence="2">The sequence shown here is derived from an EMBL/GenBank/DDBJ whole genome shotgun (WGS) entry which is preliminary data.</text>
</comment>
<dbReference type="NCBIfam" id="TIGR03815">
    <property type="entry name" value="CpaE_hom_Actino"/>
    <property type="match status" value="1"/>
</dbReference>
<dbReference type="InterPro" id="IPR050625">
    <property type="entry name" value="ParA/MinD_ATPase"/>
</dbReference>
<dbReference type="InterPro" id="IPR022521">
    <property type="entry name" value="Rv3660c"/>
</dbReference>
<proteinExistence type="predicted"/>
<protein>
    <submittedName>
        <fullName evidence="2">Septum site determining protein</fullName>
    </submittedName>
</protein>
<feature type="domain" description="Rv3660c-like CheY-like N-terminal" evidence="1">
    <location>
        <begin position="11"/>
        <end position="112"/>
    </location>
</feature>